<gene>
    <name evidence="12" type="ORF">Mal15_23220</name>
</gene>
<keyword evidence="6" id="KW-0560">Oxidoreductase</keyword>
<dbReference type="InterPro" id="IPR017937">
    <property type="entry name" value="Thioredoxin_CS"/>
</dbReference>
<evidence type="ECO:0000313" key="13">
    <source>
        <dbReference type="Proteomes" id="UP000321353"/>
    </source>
</evidence>
<comment type="similarity">
    <text evidence="2">Belongs to the VKOR family.</text>
</comment>
<dbReference type="InterPro" id="IPR012932">
    <property type="entry name" value="VKOR"/>
</dbReference>
<dbReference type="Gene3D" id="3.40.30.10">
    <property type="entry name" value="Glutaredoxin"/>
    <property type="match status" value="1"/>
</dbReference>
<feature type="domain" description="Vitamin K epoxide reductase" evidence="11">
    <location>
        <begin position="33"/>
        <end position="170"/>
    </location>
</feature>
<feature type="transmembrane region" description="Helical" evidence="10">
    <location>
        <begin position="176"/>
        <end position="196"/>
    </location>
</feature>
<feature type="transmembrane region" description="Helical" evidence="10">
    <location>
        <begin position="35"/>
        <end position="56"/>
    </location>
</feature>
<dbReference type="PANTHER" id="PTHR34573:SF1">
    <property type="entry name" value="VITAMIN K EPOXIDE REDUCTASE DOMAIN-CONTAINING PROTEIN"/>
    <property type="match status" value="1"/>
</dbReference>
<evidence type="ECO:0000256" key="3">
    <source>
        <dbReference type="ARBA" id="ARBA00022692"/>
    </source>
</evidence>
<keyword evidence="13" id="KW-1185">Reference proteome</keyword>
<keyword evidence="7 10" id="KW-0472">Membrane</keyword>
<keyword evidence="9" id="KW-0676">Redox-active center</keyword>
<dbReference type="KEGG" id="smam:Mal15_23220"/>
<dbReference type="InterPro" id="IPR012336">
    <property type="entry name" value="Thioredoxin-like_fold"/>
</dbReference>
<dbReference type="Gene3D" id="1.20.1440.130">
    <property type="entry name" value="VKOR domain"/>
    <property type="match status" value="1"/>
</dbReference>
<dbReference type="PROSITE" id="PS00194">
    <property type="entry name" value="THIOREDOXIN_1"/>
    <property type="match status" value="1"/>
</dbReference>
<keyword evidence="5 10" id="KW-1133">Transmembrane helix</keyword>
<evidence type="ECO:0000256" key="1">
    <source>
        <dbReference type="ARBA" id="ARBA00004141"/>
    </source>
</evidence>
<dbReference type="AlphaFoldDB" id="A0A5B9MAM0"/>
<dbReference type="Pfam" id="PF07884">
    <property type="entry name" value="VKOR"/>
    <property type="match status" value="1"/>
</dbReference>
<proteinExistence type="inferred from homology"/>
<keyword evidence="3 10" id="KW-0812">Transmembrane</keyword>
<dbReference type="GO" id="GO:0048038">
    <property type="term" value="F:quinone binding"/>
    <property type="evidence" value="ECO:0007669"/>
    <property type="project" value="UniProtKB-KW"/>
</dbReference>
<evidence type="ECO:0000256" key="5">
    <source>
        <dbReference type="ARBA" id="ARBA00022989"/>
    </source>
</evidence>
<evidence type="ECO:0000256" key="7">
    <source>
        <dbReference type="ARBA" id="ARBA00023136"/>
    </source>
</evidence>
<dbReference type="EMBL" id="CP036264">
    <property type="protein sequence ID" value="QEF98272.1"/>
    <property type="molecule type" value="Genomic_DNA"/>
</dbReference>
<dbReference type="Proteomes" id="UP000321353">
    <property type="component" value="Chromosome"/>
</dbReference>
<evidence type="ECO:0000313" key="12">
    <source>
        <dbReference type="EMBL" id="QEF98272.1"/>
    </source>
</evidence>
<dbReference type="SUPFAM" id="SSF52833">
    <property type="entry name" value="Thioredoxin-like"/>
    <property type="match status" value="1"/>
</dbReference>
<dbReference type="Pfam" id="PF13462">
    <property type="entry name" value="Thioredoxin_4"/>
    <property type="match status" value="1"/>
</dbReference>
<evidence type="ECO:0000256" key="10">
    <source>
        <dbReference type="SAM" id="Phobius"/>
    </source>
</evidence>
<feature type="transmembrane region" description="Helical" evidence="10">
    <location>
        <begin position="120"/>
        <end position="142"/>
    </location>
</feature>
<dbReference type="SMART" id="SM00756">
    <property type="entry name" value="VKc"/>
    <property type="match status" value="1"/>
</dbReference>
<sequence>MSTANLFPSVHSHPLSRNLTKSRVAPSADQAVGTLVWWTMFLSSFVAMLTSGYLAWSSLTSSPVAGCSGDSLFDCNHVLHSRWSSVLSVPVSIPAVLTHVAILGLLLSRPQKGATQTLRWNAIGLASLTAGGAAVWFVGLQIFALGQLCPYCLVAHAAGLVLAGVYLWSLPISKRALRWVASGAVASVAVLAALQLGTEAPPTYEVIEHSQGPAGAAPATNMEYDAETEFFAPPASAAPQASLFPPAASKWAADVTHLLTAVANPTILLSGQVSDAGTSQPQRNTASVLGGVKLATTEWPLIGNPDAEMVFVELFDYTCPHCQQTHRSLSEAKKQFGDRLAVITLPVPLDGKCNPTIRSTHASHGEACEIAKLAIAVWAVDQGKFAQFHDYLFESKPNFATAKAKAMTIVNGEELEKTLSGPVPSDYIKRHVALYQKAGAGKIPKLLFPKTSTVGAVGSPQAMVRLIQQNL</sequence>
<dbReference type="GO" id="GO:0016020">
    <property type="term" value="C:membrane"/>
    <property type="evidence" value="ECO:0007669"/>
    <property type="project" value="UniProtKB-SubCell"/>
</dbReference>
<dbReference type="PANTHER" id="PTHR34573">
    <property type="entry name" value="VKC DOMAIN-CONTAINING PROTEIN"/>
    <property type="match status" value="1"/>
</dbReference>
<dbReference type="CDD" id="cd10546">
    <property type="entry name" value="VKOR"/>
    <property type="match status" value="1"/>
</dbReference>
<dbReference type="RefSeq" id="WP_199773844.1">
    <property type="nucleotide sequence ID" value="NZ_CP036264.1"/>
</dbReference>
<evidence type="ECO:0000259" key="11">
    <source>
        <dbReference type="SMART" id="SM00756"/>
    </source>
</evidence>
<reference evidence="12 13" key="1">
    <citation type="submission" date="2019-02" db="EMBL/GenBank/DDBJ databases">
        <title>Planctomycetal bacteria perform biofilm scaping via a novel small molecule.</title>
        <authorList>
            <person name="Jeske O."/>
            <person name="Boedeker C."/>
            <person name="Wiegand S."/>
            <person name="Breitling P."/>
            <person name="Kallscheuer N."/>
            <person name="Jogler M."/>
            <person name="Rohde M."/>
            <person name="Petersen J."/>
            <person name="Medema M.H."/>
            <person name="Surup F."/>
            <person name="Jogler C."/>
        </authorList>
    </citation>
    <scope>NUCLEOTIDE SEQUENCE [LARGE SCALE GENOMIC DNA]</scope>
    <source>
        <strain evidence="12 13">Mal15</strain>
    </source>
</reference>
<evidence type="ECO:0000256" key="2">
    <source>
        <dbReference type="ARBA" id="ARBA00006214"/>
    </source>
</evidence>
<keyword evidence="4" id="KW-0874">Quinone</keyword>
<accession>A0A5B9MAM0</accession>
<evidence type="ECO:0000256" key="6">
    <source>
        <dbReference type="ARBA" id="ARBA00023002"/>
    </source>
</evidence>
<evidence type="ECO:0000256" key="8">
    <source>
        <dbReference type="ARBA" id="ARBA00023157"/>
    </source>
</evidence>
<evidence type="ECO:0000256" key="4">
    <source>
        <dbReference type="ARBA" id="ARBA00022719"/>
    </source>
</evidence>
<comment type="subcellular location">
    <subcellularLocation>
        <location evidence="1">Membrane</location>
        <topology evidence="1">Multi-pass membrane protein</topology>
    </subcellularLocation>
</comment>
<organism evidence="12 13">
    <name type="scientific">Stieleria maiorica</name>
    <dbReference type="NCBI Taxonomy" id="2795974"/>
    <lineage>
        <taxon>Bacteria</taxon>
        <taxon>Pseudomonadati</taxon>
        <taxon>Planctomycetota</taxon>
        <taxon>Planctomycetia</taxon>
        <taxon>Pirellulales</taxon>
        <taxon>Pirellulaceae</taxon>
        <taxon>Stieleria</taxon>
    </lineage>
</organism>
<name>A0A5B9MAM0_9BACT</name>
<dbReference type="InterPro" id="IPR038354">
    <property type="entry name" value="VKOR_sf"/>
</dbReference>
<feature type="transmembrane region" description="Helical" evidence="10">
    <location>
        <begin position="87"/>
        <end position="108"/>
    </location>
</feature>
<keyword evidence="8" id="KW-1015">Disulfide bond</keyword>
<protein>
    <submittedName>
        <fullName evidence="12">Vitamin K epoxide reductase family protein</fullName>
    </submittedName>
</protein>
<feature type="transmembrane region" description="Helical" evidence="10">
    <location>
        <begin position="148"/>
        <end position="169"/>
    </location>
</feature>
<dbReference type="InterPro" id="IPR036249">
    <property type="entry name" value="Thioredoxin-like_sf"/>
</dbReference>
<evidence type="ECO:0000256" key="9">
    <source>
        <dbReference type="ARBA" id="ARBA00023284"/>
    </source>
</evidence>
<dbReference type="GO" id="GO:0016491">
    <property type="term" value="F:oxidoreductase activity"/>
    <property type="evidence" value="ECO:0007669"/>
    <property type="project" value="UniProtKB-KW"/>
</dbReference>